<dbReference type="InterPro" id="IPR027417">
    <property type="entry name" value="P-loop_NTPase"/>
</dbReference>
<evidence type="ECO:0000313" key="6">
    <source>
        <dbReference type="EMBL" id="MCW4631613.1"/>
    </source>
</evidence>
<evidence type="ECO:0000313" key="7">
    <source>
        <dbReference type="Proteomes" id="UP001431181"/>
    </source>
</evidence>
<dbReference type="SMART" id="SM00490">
    <property type="entry name" value="HELICc"/>
    <property type="match status" value="1"/>
</dbReference>
<dbReference type="Gene3D" id="3.40.50.300">
    <property type="entry name" value="P-loop containing nucleotide triphosphate hydrolases"/>
    <property type="match status" value="1"/>
</dbReference>
<evidence type="ECO:0000256" key="4">
    <source>
        <dbReference type="ARBA" id="ARBA00022840"/>
    </source>
</evidence>
<proteinExistence type="predicted"/>
<name>A0ABT3KM26_9GAMM</name>
<protein>
    <submittedName>
        <fullName evidence="6">Helicase-related protein</fullName>
    </submittedName>
</protein>
<dbReference type="PROSITE" id="PS51194">
    <property type="entry name" value="HELICASE_CTER"/>
    <property type="match status" value="1"/>
</dbReference>
<dbReference type="GO" id="GO:0004386">
    <property type="term" value="F:helicase activity"/>
    <property type="evidence" value="ECO:0007669"/>
    <property type="project" value="UniProtKB-KW"/>
</dbReference>
<evidence type="ECO:0000256" key="3">
    <source>
        <dbReference type="ARBA" id="ARBA00022806"/>
    </source>
</evidence>
<keyword evidence="1" id="KW-0547">Nucleotide-binding</keyword>
<organism evidence="6 7">
    <name type="scientific">Marinomonas rhodophyticola</name>
    <dbReference type="NCBI Taxonomy" id="2992803"/>
    <lineage>
        <taxon>Bacteria</taxon>
        <taxon>Pseudomonadati</taxon>
        <taxon>Pseudomonadota</taxon>
        <taxon>Gammaproteobacteria</taxon>
        <taxon>Oceanospirillales</taxon>
        <taxon>Oceanospirillaceae</taxon>
        <taxon>Marinomonas</taxon>
    </lineage>
</organism>
<dbReference type="PANTHER" id="PTHR18934">
    <property type="entry name" value="ATP-DEPENDENT RNA HELICASE"/>
    <property type="match status" value="1"/>
</dbReference>
<keyword evidence="2" id="KW-0378">Hydrolase</keyword>
<keyword evidence="7" id="KW-1185">Reference proteome</keyword>
<comment type="caution">
    <text evidence="6">The sequence shown here is derived from an EMBL/GenBank/DDBJ whole genome shotgun (WGS) entry which is preliminary data.</text>
</comment>
<dbReference type="EMBL" id="JAPEUL010000012">
    <property type="protein sequence ID" value="MCW4631613.1"/>
    <property type="molecule type" value="Genomic_DNA"/>
</dbReference>
<evidence type="ECO:0000256" key="2">
    <source>
        <dbReference type="ARBA" id="ARBA00022801"/>
    </source>
</evidence>
<reference evidence="6" key="1">
    <citation type="submission" date="2022-11" db="EMBL/GenBank/DDBJ databases">
        <title>Marinomonas sp. nov., isolated from marine algae.</title>
        <authorList>
            <person name="Choi D.G."/>
            <person name="Kim J.M."/>
            <person name="Lee J.K."/>
            <person name="Baek J.H."/>
            <person name="Jeon C.O."/>
        </authorList>
    </citation>
    <scope>NUCLEOTIDE SEQUENCE</scope>
    <source>
        <strain evidence="6">KJ51-3</strain>
    </source>
</reference>
<sequence>MRNTEVLPLYARLSSSEQQRIFKSHSGRRIVLSTNVAETSLTVPGIRYVIDPGLARISRYSVRSKVQQLPIEKISQASANQRAGRCGRVADGICIRLYDEADFNNRAEFTDPEIFRTNLASVILQMANLKLGAVEKFPLLKCQTSA</sequence>
<keyword evidence="4" id="KW-0067">ATP-binding</keyword>
<dbReference type="InterPro" id="IPR001650">
    <property type="entry name" value="Helicase_C-like"/>
</dbReference>
<gene>
    <name evidence="6" type="ORF">ONZ52_23105</name>
</gene>
<dbReference type="Proteomes" id="UP001431181">
    <property type="component" value="Unassembled WGS sequence"/>
</dbReference>
<dbReference type="PANTHER" id="PTHR18934:SF99">
    <property type="entry name" value="ATP-DEPENDENT RNA HELICASE DHX37-RELATED"/>
    <property type="match status" value="1"/>
</dbReference>
<dbReference type="Gene3D" id="1.10.10.2130">
    <property type="entry name" value="DEAH helicase family, winged-helix domain"/>
    <property type="match status" value="1"/>
</dbReference>
<evidence type="ECO:0000256" key="1">
    <source>
        <dbReference type="ARBA" id="ARBA00022741"/>
    </source>
</evidence>
<dbReference type="SUPFAM" id="SSF52540">
    <property type="entry name" value="P-loop containing nucleoside triphosphate hydrolases"/>
    <property type="match status" value="1"/>
</dbReference>
<accession>A0ABT3KM26</accession>
<dbReference type="Pfam" id="PF00271">
    <property type="entry name" value="Helicase_C"/>
    <property type="match status" value="1"/>
</dbReference>
<dbReference type="CDD" id="cd18791">
    <property type="entry name" value="SF2_C_RHA"/>
    <property type="match status" value="1"/>
</dbReference>
<dbReference type="InterPro" id="IPR042035">
    <property type="entry name" value="DEAH_win-hel_dom"/>
</dbReference>
<evidence type="ECO:0000259" key="5">
    <source>
        <dbReference type="PROSITE" id="PS51194"/>
    </source>
</evidence>
<keyword evidence="3 6" id="KW-0347">Helicase</keyword>
<feature type="domain" description="Helicase C-terminal" evidence="5">
    <location>
        <begin position="1"/>
        <end position="130"/>
    </location>
</feature>